<dbReference type="Proteomes" id="UP000003919">
    <property type="component" value="Chromosome"/>
</dbReference>
<dbReference type="Pfam" id="PF01522">
    <property type="entry name" value="Polysacc_deac_1"/>
    <property type="match status" value="1"/>
</dbReference>
<dbReference type="EMBL" id="AAXU02000001">
    <property type="protein sequence ID" value="EAZ80108.1"/>
    <property type="molecule type" value="Genomic_DNA"/>
</dbReference>
<dbReference type="PANTHER" id="PTHR34216:SF11">
    <property type="entry name" value="CHITOOLIGOSACCHARIDE DEACETYLASE"/>
    <property type="match status" value="1"/>
</dbReference>
<keyword evidence="1" id="KW-0732">Signal</keyword>
<evidence type="ECO:0000313" key="3">
    <source>
        <dbReference type="EMBL" id="EAZ80108.1"/>
    </source>
</evidence>
<dbReference type="InterPro" id="IPR051398">
    <property type="entry name" value="Polysacch_Deacetylase"/>
</dbReference>
<organism evidence="3 4">
    <name type="scientific">Algoriphagus machipongonensis</name>
    <dbReference type="NCBI Taxonomy" id="388413"/>
    <lineage>
        <taxon>Bacteria</taxon>
        <taxon>Pseudomonadati</taxon>
        <taxon>Bacteroidota</taxon>
        <taxon>Cytophagia</taxon>
        <taxon>Cytophagales</taxon>
        <taxon>Cyclobacteriaceae</taxon>
        <taxon>Algoriphagus</taxon>
    </lineage>
</organism>
<dbReference type="PROSITE" id="PS51677">
    <property type="entry name" value="NODB"/>
    <property type="match status" value="1"/>
</dbReference>
<feature type="domain" description="NodB homology" evidence="2">
    <location>
        <begin position="56"/>
        <end position="340"/>
    </location>
</feature>
<dbReference type="EMBL" id="CM001023">
    <property type="protein sequence ID" value="EAZ80108.1"/>
    <property type="molecule type" value="Genomic_DNA"/>
</dbReference>
<dbReference type="STRING" id="388413.ALPR1_15804"/>
<dbReference type="Gene3D" id="3.20.20.370">
    <property type="entry name" value="Glycoside hydrolase/deacetylase"/>
    <property type="match status" value="2"/>
</dbReference>
<dbReference type="InterPro" id="IPR002509">
    <property type="entry name" value="NODB_dom"/>
</dbReference>
<comment type="caution">
    <text evidence="3">The sequence shown here is derived from an EMBL/GenBank/DDBJ whole genome shotgun (WGS) entry which is preliminary data.</text>
</comment>
<reference evidence="3 4" key="1">
    <citation type="journal article" date="2011" name="J. Bacteriol.">
        <title>Complete genome sequence of Algoriphagus sp. PR1, bacterial prey of a colony-forming choanoflagellate.</title>
        <authorList>
            <person name="Alegado R.A."/>
            <person name="Ferriera S."/>
            <person name="Nusbaum C."/>
            <person name="Young S.K."/>
            <person name="Zeng Q."/>
            <person name="Imamovic A."/>
            <person name="Fairclough S.R."/>
            <person name="King N."/>
        </authorList>
    </citation>
    <scope>NUCLEOTIDE SEQUENCE [LARGE SCALE GENOMIC DNA]</scope>
    <source>
        <strain evidence="3 4">PR1</strain>
    </source>
</reference>
<dbReference type="SUPFAM" id="SSF88713">
    <property type="entry name" value="Glycoside hydrolase/deacetylase"/>
    <property type="match status" value="1"/>
</dbReference>
<name>A3I0W2_9BACT</name>
<protein>
    <submittedName>
        <fullName evidence="3">Chitin deacetylase</fullName>
    </submittedName>
</protein>
<evidence type="ECO:0000259" key="2">
    <source>
        <dbReference type="PROSITE" id="PS51677"/>
    </source>
</evidence>
<dbReference type="AlphaFoldDB" id="A3I0W2"/>
<dbReference type="CDD" id="cd10918">
    <property type="entry name" value="CE4_NodB_like_5s_6s"/>
    <property type="match status" value="1"/>
</dbReference>
<accession>A3I0W2</accession>
<dbReference type="InterPro" id="IPR011330">
    <property type="entry name" value="Glyco_hydro/deAcase_b/a-brl"/>
</dbReference>
<proteinExistence type="predicted"/>
<dbReference type="GO" id="GO:0016810">
    <property type="term" value="F:hydrolase activity, acting on carbon-nitrogen (but not peptide) bonds"/>
    <property type="evidence" value="ECO:0007669"/>
    <property type="project" value="InterPro"/>
</dbReference>
<keyword evidence="4" id="KW-1185">Reference proteome</keyword>
<evidence type="ECO:0000256" key="1">
    <source>
        <dbReference type="ARBA" id="ARBA00022729"/>
    </source>
</evidence>
<dbReference type="HOGENOM" id="CLU_604998_0_0_10"/>
<gene>
    <name evidence="3" type="ORF">ALPR1_15804</name>
</gene>
<dbReference type="GO" id="GO:0005975">
    <property type="term" value="P:carbohydrate metabolic process"/>
    <property type="evidence" value="ECO:0007669"/>
    <property type="project" value="InterPro"/>
</dbReference>
<dbReference type="PROSITE" id="PS51257">
    <property type="entry name" value="PROKAR_LIPOPROTEIN"/>
    <property type="match status" value="1"/>
</dbReference>
<evidence type="ECO:0000313" key="4">
    <source>
        <dbReference type="Proteomes" id="UP000003919"/>
    </source>
</evidence>
<dbReference type="PANTHER" id="PTHR34216">
    <property type="match status" value="1"/>
</dbReference>
<sequence length="452" mass="51640">MLFKIKILDHTLDLPKMKSSFRILTFFIISLSFSCSKPDSVIGTSEITKWPNGKTGAVSITFDDGIINQLTIAKPILDSLALPATFYIITGKVEGSGKGKFIGRSPEEIIQETQITPTDSNSFFERASLIAFTGTTEAEDYHARVGSLYESGKKDEAYKLLDEGYEKIRNGKMINTGEVIFHNNVEDTTTWEQYKLYSSQGHEIASHTVTHPRLAVLDEKNMLYELEQSKADLLKFIGEESIFSAEGPYGTENERVMEYAHEIYPALRNRMPEDWLEEINRGSDANPGESNREYVQWQRGPQTRHSIEEMKSWVDTVMNRDNIWLVLVIHGVENLGWEPKTKEELTQYFSYMKAKENDLWIETFRDVTKFIRARQNSQVKSSMEDGTISISLESELDPSVYSVPLTVKTYIPENWKQAKNSNQESLEIKSDSKGRYVMFPLKLSESSTFITN</sequence>
<dbReference type="eggNOG" id="COG0726">
    <property type="taxonomic scope" value="Bacteria"/>
</dbReference>